<sequence length="687" mass="74551">MPETVESGNKSRTALTIGLSLMSQHEGDLPMLDDLDPLCEAPAHAASVSEVLSEFGYVTAPQSDSAADPGEEIRKAVTCADTKVLVVHVVAHGRLAETGDRDLHVVGSDGQDLDDPVSAWISLIESHRGKPRPLTLFILDLCHSGAAATLHWHQEMPVDCRRAWVIAASGREGKAFDYRLSRATAEVLRKYRDETLRVDASYSHIPLPTVVHEIARVVTKLNAAEGFKQLIEGSRVPFFTRDLDLPFFPNPCHRPQESALSHVDAGVASLLDEAFDPRHFMLRGAGTEPLDRGVGQGYFRGREREVITLTGWLNGQGPGFRVVTGKPGVGKSALLGVLVCAAHPQLRDVTQSLWFSLPVKPARNDRLAVVHARRRDLEQIADSLARQLGATEQDRPLGGWDAYSLIQLTQATASAPYTLVIDALDEAERPEDIAQVLLLPLARAALTTTSGLRLLVGARPEPRLTTLIALADDTGGLLNLDHAQPSDIDRALRQYVGDLLAVDTPYAAWEAAGAAAALAEGIAARMTGINDPNRDQEETKPLGWGEFLVAGLYLRHVLTLPTQYDPVAARDLGLAAPVDLPELLELDLARRTDQPYLRPLLTALAHAEGLGMPERVLAHVTPAFVPPGSGEDPLPIDGVRAALAQARFYLRRDVDIDGTTLYRLFHEGLAEHLRAFPHGCSGEEQTP</sequence>
<evidence type="ECO:0000256" key="1">
    <source>
        <dbReference type="ARBA" id="ARBA00022737"/>
    </source>
</evidence>
<keyword evidence="4" id="KW-1185">Reference proteome</keyword>
<accession>A0A919D5K4</accession>
<dbReference type="InterPro" id="IPR027417">
    <property type="entry name" value="P-loop_NTPase"/>
</dbReference>
<dbReference type="RefSeq" id="WP_189956790.1">
    <property type="nucleotide sequence ID" value="NZ_BMVG01000019.1"/>
</dbReference>
<feature type="domain" description="Nephrocystin 3-like N-terminal" evidence="2">
    <location>
        <begin position="310"/>
        <end position="456"/>
    </location>
</feature>
<dbReference type="Pfam" id="PF24883">
    <property type="entry name" value="NPHP3_N"/>
    <property type="match status" value="1"/>
</dbReference>
<name>A0A919D5K4_9ACTN</name>
<evidence type="ECO:0000259" key="2">
    <source>
        <dbReference type="Pfam" id="PF24883"/>
    </source>
</evidence>
<gene>
    <name evidence="3" type="ORF">GCM10010339_60450</name>
</gene>
<dbReference type="EMBL" id="BMVG01000019">
    <property type="protein sequence ID" value="GHE09159.1"/>
    <property type="molecule type" value="Genomic_DNA"/>
</dbReference>
<evidence type="ECO:0000313" key="3">
    <source>
        <dbReference type="EMBL" id="GHE09159.1"/>
    </source>
</evidence>
<dbReference type="InterPro" id="IPR056884">
    <property type="entry name" value="NPHP3-like_N"/>
</dbReference>
<comment type="caution">
    <text evidence="3">The sequence shown here is derived from an EMBL/GenBank/DDBJ whole genome shotgun (WGS) entry which is preliminary data.</text>
</comment>
<reference evidence="3" key="1">
    <citation type="journal article" date="2014" name="Int. J. Syst. Evol. Microbiol.">
        <title>Complete genome sequence of Corynebacterium casei LMG S-19264T (=DSM 44701T), isolated from a smear-ripened cheese.</title>
        <authorList>
            <consortium name="US DOE Joint Genome Institute (JGI-PGF)"/>
            <person name="Walter F."/>
            <person name="Albersmeier A."/>
            <person name="Kalinowski J."/>
            <person name="Ruckert C."/>
        </authorList>
    </citation>
    <scope>NUCLEOTIDE SEQUENCE</scope>
    <source>
        <strain evidence="3">JCM 4714</strain>
    </source>
</reference>
<dbReference type="SUPFAM" id="SSF52540">
    <property type="entry name" value="P-loop containing nucleoside triphosphate hydrolases"/>
    <property type="match status" value="1"/>
</dbReference>
<reference evidence="3" key="2">
    <citation type="submission" date="2020-09" db="EMBL/GenBank/DDBJ databases">
        <authorList>
            <person name="Sun Q."/>
            <person name="Ohkuma M."/>
        </authorList>
    </citation>
    <scope>NUCLEOTIDE SEQUENCE</scope>
    <source>
        <strain evidence="3">JCM 4714</strain>
    </source>
</reference>
<dbReference type="Gene3D" id="3.40.50.300">
    <property type="entry name" value="P-loop containing nucleotide triphosphate hydrolases"/>
    <property type="match status" value="1"/>
</dbReference>
<protein>
    <recommendedName>
        <fullName evidence="2">Nephrocystin 3-like N-terminal domain-containing protein</fullName>
    </recommendedName>
</protein>
<dbReference type="AlphaFoldDB" id="A0A919D5K4"/>
<keyword evidence="1" id="KW-0677">Repeat</keyword>
<organism evidence="3 4">
    <name type="scientific">Streptomyces alanosinicus</name>
    <dbReference type="NCBI Taxonomy" id="68171"/>
    <lineage>
        <taxon>Bacteria</taxon>
        <taxon>Bacillati</taxon>
        <taxon>Actinomycetota</taxon>
        <taxon>Actinomycetes</taxon>
        <taxon>Kitasatosporales</taxon>
        <taxon>Streptomycetaceae</taxon>
        <taxon>Streptomyces</taxon>
    </lineage>
</organism>
<evidence type="ECO:0000313" key="4">
    <source>
        <dbReference type="Proteomes" id="UP000655443"/>
    </source>
</evidence>
<dbReference type="Proteomes" id="UP000655443">
    <property type="component" value="Unassembled WGS sequence"/>
</dbReference>
<proteinExistence type="predicted"/>